<evidence type="ECO:0000259" key="2">
    <source>
        <dbReference type="Pfam" id="PF18536"/>
    </source>
</evidence>
<name>A0ABV7LVX7_9GAMM</name>
<gene>
    <name evidence="3" type="ORF">ACFOEI_00570</name>
</gene>
<proteinExistence type="predicted"/>
<feature type="domain" description="DUF5623" evidence="2">
    <location>
        <begin position="318"/>
        <end position="437"/>
    </location>
</feature>
<dbReference type="RefSeq" id="WP_019020383.1">
    <property type="nucleotide sequence ID" value="NZ_BMXD01000016.1"/>
</dbReference>
<dbReference type="Pfam" id="PF18536">
    <property type="entry name" value="DUF5623"/>
    <property type="match status" value="1"/>
</dbReference>
<feature type="compositionally biased region" description="Polar residues" evidence="1">
    <location>
        <begin position="265"/>
        <end position="277"/>
    </location>
</feature>
<evidence type="ECO:0000256" key="1">
    <source>
        <dbReference type="SAM" id="MobiDB-lite"/>
    </source>
</evidence>
<feature type="region of interest" description="Disordered" evidence="1">
    <location>
        <begin position="265"/>
        <end position="325"/>
    </location>
</feature>
<protein>
    <submittedName>
        <fullName evidence="3">DUF5623 domain-containing protein</fullName>
    </submittedName>
</protein>
<evidence type="ECO:0000313" key="3">
    <source>
        <dbReference type="EMBL" id="MFC3290561.1"/>
    </source>
</evidence>
<accession>A0ABV7LVX7</accession>
<keyword evidence="4" id="KW-1185">Reference proteome</keyword>
<dbReference type="InterPro" id="IPR040531">
    <property type="entry name" value="DUF5623"/>
</dbReference>
<sequence>MPDTRLVRPSTIASIKRLANRLKRESGIAHHETLNLAARQGGFANYRHAQQQLGAVQPPGNTTSRQTFSLYISVHWRDTQGNRGRETLFMTLSAPWEELITRQGMGRVGKLRSLRQDGPNHLVTPPYWDSPESARQHAFRIGRVLQFIDATRLSPSSSHSRVYPGGRSSNAIPGNDHSSVWYHRPSGAYVFVDEPYASPLEGHQEERQQWADRHGYAIKMPSWPGIHNPDQYGGTRLCLVSAADNAALLDDLVSALDRLPRNWLTSSGQGESSQSLTKLVPPEAEPGVSREQGAKHTKPARKRRTAKTVAYRSLGGSSRRPAQRMSIAGHGEIGVLLQTIAREAYHRWGVVTAVNQVRNELVDWVQGEYTQEELPQDVFQELYYGGAPRDAPISRRPGMEIRQRWIADLERAKAVLADHYPDCAPVSFLIKKLDRAKGSVEKWNPK</sequence>
<organism evidence="3 4">
    <name type="scientific">Modicisalibacter luteus</name>
    <dbReference type="NCBI Taxonomy" id="453962"/>
    <lineage>
        <taxon>Bacteria</taxon>
        <taxon>Pseudomonadati</taxon>
        <taxon>Pseudomonadota</taxon>
        <taxon>Gammaproteobacteria</taxon>
        <taxon>Oceanospirillales</taxon>
        <taxon>Halomonadaceae</taxon>
        <taxon>Modicisalibacter</taxon>
    </lineage>
</organism>
<reference evidence="4" key="1">
    <citation type="journal article" date="2019" name="Int. J. Syst. Evol. Microbiol.">
        <title>The Global Catalogue of Microorganisms (GCM) 10K type strain sequencing project: providing services to taxonomists for standard genome sequencing and annotation.</title>
        <authorList>
            <consortium name="The Broad Institute Genomics Platform"/>
            <consortium name="The Broad Institute Genome Sequencing Center for Infectious Disease"/>
            <person name="Wu L."/>
            <person name="Ma J."/>
        </authorList>
    </citation>
    <scope>NUCLEOTIDE SEQUENCE [LARGE SCALE GENOMIC DNA]</scope>
    <source>
        <strain evidence="4">KCTC 12847</strain>
    </source>
</reference>
<dbReference type="Gene3D" id="1.20.1260.40">
    <property type="match status" value="1"/>
</dbReference>
<feature type="compositionally biased region" description="Basic residues" evidence="1">
    <location>
        <begin position="295"/>
        <end position="306"/>
    </location>
</feature>
<dbReference type="EMBL" id="JBHRUH010000002">
    <property type="protein sequence ID" value="MFC3290561.1"/>
    <property type="molecule type" value="Genomic_DNA"/>
</dbReference>
<dbReference type="Proteomes" id="UP001595640">
    <property type="component" value="Unassembled WGS sequence"/>
</dbReference>
<comment type="caution">
    <text evidence="3">The sequence shown here is derived from an EMBL/GenBank/DDBJ whole genome shotgun (WGS) entry which is preliminary data.</text>
</comment>
<evidence type="ECO:0000313" key="4">
    <source>
        <dbReference type="Proteomes" id="UP001595640"/>
    </source>
</evidence>